<dbReference type="SUPFAM" id="SSF46689">
    <property type="entry name" value="Homeodomain-like"/>
    <property type="match status" value="1"/>
</dbReference>
<evidence type="ECO:0000256" key="1">
    <source>
        <dbReference type="ARBA" id="ARBA00023125"/>
    </source>
</evidence>
<dbReference type="PANTHER" id="PTHR43479">
    <property type="entry name" value="ACREF/ENVCD OPERON REPRESSOR-RELATED"/>
    <property type="match status" value="1"/>
</dbReference>
<dbReference type="Gene3D" id="1.10.357.10">
    <property type="entry name" value="Tetracycline Repressor, domain 2"/>
    <property type="match status" value="1"/>
</dbReference>
<dbReference type="RefSeq" id="WP_073256171.1">
    <property type="nucleotide sequence ID" value="NZ_FRCS01000003.1"/>
</dbReference>
<evidence type="ECO:0000313" key="5">
    <source>
        <dbReference type="Proteomes" id="UP000184440"/>
    </source>
</evidence>
<evidence type="ECO:0000256" key="2">
    <source>
        <dbReference type="PROSITE-ProRule" id="PRU00335"/>
    </source>
</evidence>
<dbReference type="Proteomes" id="UP000184440">
    <property type="component" value="Unassembled WGS sequence"/>
</dbReference>
<dbReference type="Pfam" id="PF00440">
    <property type="entry name" value="TetR_N"/>
    <property type="match status" value="1"/>
</dbReference>
<feature type="domain" description="HTH tetR-type" evidence="3">
    <location>
        <begin position="8"/>
        <end position="67"/>
    </location>
</feature>
<dbReference type="EMBL" id="FRCS01000003">
    <property type="protein sequence ID" value="SHN16421.1"/>
    <property type="molecule type" value="Genomic_DNA"/>
</dbReference>
<protein>
    <submittedName>
        <fullName evidence="4">Transcriptional regulator, TetR family</fullName>
    </submittedName>
</protein>
<accession>A0A1M7PH54</accession>
<evidence type="ECO:0000313" key="4">
    <source>
        <dbReference type="EMBL" id="SHN16421.1"/>
    </source>
</evidence>
<sequence length="203" mass="21968">MSTDPRPARTKSRLAEAALALCAETGRTPSVSAIVSRAGTSRSIFYVHFESADELLLSTLDDALAGIVSFDLLARDSGLESHGAAAELSLDALLSHLESQPVLYRMVFGPDSTSLRIRFGDILARHLRPGFSSRGRVALEAPAVRDAIAHAVAHGMAALIGKWVCGDTPFDRPELVRALLTLFPNWTRSFGTEVLLSEERRMP</sequence>
<gene>
    <name evidence="4" type="ORF">SAMN05443668_103355</name>
</gene>
<organism evidence="4 5">
    <name type="scientific">Cryptosporangium aurantiacum</name>
    <dbReference type="NCBI Taxonomy" id="134849"/>
    <lineage>
        <taxon>Bacteria</taxon>
        <taxon>Bacillati</taxon>
        <taxon>Actinomycetota</taxon>
        <taxon>Actinomycetes</taxon>
        <taxon>Cryptosporangiales</taxon>
        <taxon>Cryptosporangiaceae</taxon>
        <taxon>Cryptosporangium</taxon>
    </lineage>
</organism>
<keyword evidence="1 2" id="KW-0238">DNA-binding</keyword>
<dbReference type="InterPro" id="IPR050624">
    <property type="entry name" value="HTH-type_Tx_Regulator"/>
</dbReference>
<dbReference type="OrthoDB" id="3196926at2"/>
<evidence type="ECO:0000259" key="3">
    <source>
        <dbReference type="PROSITE" id="PS50977"/>
    </source>
</evidence>
<dbReference type="InterPro" id="IPR001647">
    <property type="entry name" value="HTH_TetR"/>
</dbReference>
<reference evidence="4 5" key="1">
    <citation type="submission" date="2016-11" db="EMBL/GenBank/DDBJ databases">
        <authorList>
            <person name="Jaros S."/>
            <person name="Januszkiewicz K."/>
            <person name="Wedrychowicz H."/>
        </authorList>
    </citation>
    <scope>NUCLEOTIDE SEQUENCE [LARGE SCALE GENOMIC DNA]</scope>
    <source>
        <strain evidence="4 5">DSM 46144</strain>
    </source>
</reference>
<dbReference type="PANTHER" id="PTHR43479:SF11">
    <property type="entry name" value="ACREF_ENVCD OPERON REPRESSOR-RELATED"/>
    <property type="match status" value="1"/>
</dbReference>
<dbReference type="AlphaFoldDB" id="A0A1M7PH54"/>
<dbReference type="STRING" id="134849.SAMN05443668_103355"/>
<keyword evidence="5" id="KW-1185">Reference proteome</keyword>
<dbReference type="InterPro" id="IPR009057">
    <property type="entry name" value="Homeodomain-like_sf"/>
</dbReference>
<dbReference type="GO" id="GO:0003677">
    <property type="term" value="F:DNA binding"/>
    <property type="evidence" value="ECO:0007669"/>
    <property type="project" value="UniProtKB-UniRule"/>
</dbReference>
<dbReference type="PRINTS" id="PR00455">
    <property type="entry name" value="HTHTETR"/>
</dbReference>
<dbReference type="PROSITE" id="PS50977">
    <property type="entry name" value="HTH_TETR_2"/>
    <property type="match status" value="1"/>
</dbReference>
<feature type="DNA-binding region" description="H-T-H motif" evidence="2">
    <location>
        <begin position="30"/>
        <end position="49"/>
    </location>
</feature>
<name>A0A1M7PH54_9ACTN</name>
<proteinExistence type="predicted"/>